<organism evidence="27">
    <name type="scientific">Suinzona cyrtonoides</name>
    <dbReference type="NCBI Taxonomy" id="2856063"/>
    <lineage>
        <taxon>Eukaryota</taxon>
        <taxon>Metazoa</taxon>
        <taxon>Ecdysozoa</taxon>
        <taxon>Arthropoda</taxon>
        <taxon>Hexapoda</taxon>
        <taxon>Insecta</taxon>
        <taxon>Pterygota</taxon>
        <taxon>Neoptera</taxon>
        <taxon>Endopterygota</taxon>
        <taxon>Coleoptera</taxon>
        <taxon>Polyphaga</taxon>
        <taxon>Cucujiformia</taxon>
        <taxon>Chrysomeloidea</taxon>
        <taxon>Chrysomelidae</taxon>
        <taxon>Chrysomelinae</taxon>
        <taxon>Entomoscelini</taxon>
        <taxon>Suinzona</taxon>
    </lineage>
</organism>
<dbReference type="CDD" id="cd00284">
    <property type="entry name" value="Cytochrome_b_N"/>
    <property type="match status" value="1"/>
</dbReference>
<feature type="binding site" description="axial binding residue" evidence="23">
    <location>
        <position position="94"/>
    </location>
    <ligand>
        <name>heme b</name>
        <dbReference type="ChEBI" id="CHEBI:60344"/>
        <label>b566</label>
    </ligand>
    <ligandPart>
        <name>Fe</name>
        <dbReference type="ChEBI" id="CHEBI:18248"/>
    </ligandPart>
</feature>
<evidence type="ECO:0000256" key="23">
    <source>
        <dbReference type="PIRSR" id="PIRSR038885-2"/>
    </source>
</evidence>
<protein>
    <recommendedName>
        <fullName evidence="4">Cytochrome b</fullName>
    </recommendedName>
    <alternativeName>
        <fullName evidence="18">Complex III subunit 3</fullName>
    </alternativeName>
    <alternativeName>
        <fullName evidence="19">Complex III subunit III</fullName>
    </alternativeName>
    <alternativeName>
        <fullName evidence="17">Cytochrome b-c1 complex subunit 3</fullName>
    </alternativeName>
    <alternativeName>
        <fullName evidence="20">Ubiquinol-cytochrome-c reductase complex cytochrome b subunit</fullName>
    </alternativeName>
</protein>
<feature type="binding site" description="axial binding residue" evidence="23">
    <location>
        <position position="80"/>
    </location>
    <ligand>
        <name>heme b</name>
        <dbReference type="ChEBI" id="CHEBI:60344"/>
        <label>b562</label>
    </ligand>
    <ligandPart>
        <name>Fe</name>
        <dbReference type="ChEBI" id="CHEBI:18248"/>
    </ligandPart>
</feature>
<dbReference type="GO" id="GO:0045275">
    <property type="term" value="C:respiratory chain complex III"/>
    <property type="evidence" value="ECO:0007669"/>
    <property type="project" value="InterPro"/>
</dbReference>
<evidence type="ECO:0000256" key="12">
    <source>
        <dbReference type="ARBA" id="ARBA00022989"/>
    </source>
</evidence>
<keyword evidence="9 23" id="KW-0479">Metal-binding</keyword>
<dbReference type="InterPro" id="IPR016174">
    <property type="entry name" value="Di-haem_cyt_TM"/>
</dbReference>
<gene>
    <name evidence="27" type="primary">cob</name>
</gene>
<evidence type="ECO:0000256" key="13">
    <source>
        <dbReference type="ARBA" id="ARBA00023004"/>
    </source>
</evidence>
<evidence type="ECO:0000256" key="22">
    <source>
        <dbReference type="PIRSR" id="PIRSR038885-1"/>
    </source>
</evidence>
<keyword evidence="7" id="KW-0679">Respiratory chain</keyword>
<evidence type="ECO:0000256" key="14">
    <source>
        <dbReference type="ARBA" id="ARBA00023075"/>
    </source>
</evidence>
<dbReference type="Pfam" id="PF00033">
    <property type="entry name" value="Cytochrome_B"/>
    <property type="match status" value="1"/>
</dbReference>
<evidence type="ECO:0000256" key="17">
    <source>
        <dbReference type="ARBA" id="ARBA00029812"/>
    </source>
</evidence>
<dbReference type="InterPro" id="IPR048260">
    <property type="entry name" value="Cytochrome_b_C_euk/bac"/>
</dbReference>
<dbReference type="SUPFAM" id="SSF81648">
    <property type="entry name" value="a domain/subunit of cytochrome bc1 complex (Ubiquinol-cytochrome c reductase)"/>
    <property type="match status" value="1"/>
</dbReference>
<proteinExistence type="inferred from homology"/>
<dbReference type="GO" id="GO:0008121">
    <property type="term" value="F:quinol-cytochrome-c reductase activity"/>
    <property type="evidence" value="ECO:0007669"/>
    <property type="project" value="InterPro"/>
</dbReference>
<keyword evidence="15 27" id="KW-0496">Mitochondrion</keyword>
<feature type="transmembrane region" description="Helical" evidence="24">
    <location>
        <begin position="317"/>
        <end position="337"/>
    </location>
</feature>
<evidence type="ECO:0000256" key="15">
    <source>
        <dbReference type="ARBA" id="ARBA00023128"/>
    </source>
</evidence>
<evidence type="ECO:0000256" key="7">
    <source>
        <dbReference type="ARBA" id="ARBA00022660"/>
    </source>
</evidence>
<reference evidence="27" key="1">
    <citation type="journal article" date="2021" name="Sci. Rep.">
        <title>An integrative approach reveals a new species of flightless leaf beetle (Chrysomelidae: Suinzona) from South Korea.</title>
        <authorList>
            <person name="Cho H.-W."/>
            <person name="Kim S.K."/>
        </authorList>
    </citation>
    <scope>NUCLEOTIDE SEQUENCE</scope>
</reference>
<feature type="transmembrane region" description="Helical" evidence="24">
    <location>
        <begin position="175"/>
        <end position="196"/>
    </location>
</feature>
<keyword evidence="11" id="KW-0249">Electron transport</keyword>
<evidence type="ECO:0000256" key="11">
    <source>
        <dbReference type="ARBA" id="ARBA00022982"/>
    </source>
</evidence>
<dbReference type="PIRSF" id="PIRSF038885">
    <property type="entry name" value="COB"/>
    <property type="match status" value="1"/>
</dbReference>
<feature type="transmembrane region" description="Helical" evidence="24">
    <location>
        <begin position="136"/>
        <end position="163"/>
    </location>
</feature>
<feature type="transmembrane region" description="Helical" evidence="24">
    <location>
        <begin position="107"/>
        <end position="130"/>
    </location>
</feature>
<dbReference type="SUPFAM" id="SSF81342">
    <property type="entry name" value="Transmembrane di-heme cytochromes"/>
    <property type="match status" value="1"/>
</dbReference>
<evidence type="ECO:0000256" key="21">
    <source>
        <dbReference type="ARBA" id="ARBA00061233"/>
    </source>
</evidence>
<evidence type="ECO:0000256" key="10">
    <source>
        <dbReference type="ARBA" id="ARBA00022792"/>
    </source>
</evidence>
<feature type="binding site" description="axial binding residue" evidence="23">
    <location>
        <position position="179"/>
    </location>
    <ligand>
        <name>heme b</name>
        <dbReference type="ChEBI" id="CHEBI:60344"/>
        <label>b562</label>
    </ligand>
    <ligandPart>
        <name>Fe</name>
        <dbReference type="ChEBI" id="CHEBI:18248"/>
    </ligandPart>
</feature>
<keyword evidence="13 23" id="KW-0408">Iron</keyword>
<keyword evidence="8 24" id="KW-0812">Transmembrane</keyword>
<feature type="domain" description="Cytochrome b/b6 N-terminal region profile" evidence="26">
    <location>
        <begin position="16"/>
        <end position="201"/>
    </location>
</feature>
<evidence type="ECO:0000256" key="3">
    <source>
        <dbReference type="ARBA" id="ARBA00011649"/>
    </source>
</evidence>
<dbReference type="PANTHER" id="PTHR19271:SF16">
    <property type="entry name" value="CYTOCHROME B"/>
    <property type="match status" value="1"/>
</dbReference>
<feature type="domain" description="Cytochrome b/b6 C-terminal region profile" evidence="25">
    <location>
        <begin position="255"/>
        <end position="356"/>
    </location>
</feature>
<keyword evidence="5" id="KW-0813">Transport</keyword>
<evidence type="ECO:0000259" key="26">
    <source>
        <dbReference type="Pfam" id="PF00033"/>
    </source>
</evidence>
<evidence type="ECO:0000256" key="6">
    <source>
        <dbReference type="ARBA" id="ARBA00022617"/>
    </source>
</evidence>
<evidence type="ECO:0000256" key="2">
    <source>
        <dbReference type="ARBA" id="ARBA00004448"/>
    </source>
</evidence>
<comment type="similarity">
    <text evidence="21">Belongs to the cytochrome b family.</text>
</comment>
<geneLocation type="mitochondrion" evidence="27"/>
<dbReference type="Gene3D" id="1.20.810.10">
    <property type="entry name" value="Cytochrome Bc1 Complex, Chain C"/>
    <property type="match status" value="1"/>
</dbReference>
<evidence type="ECO:0000256" key="9">
    <source>
        <dbReference type="ARBA" id="ARBA00022723"/>
    </source>
</evidence>
<comment type="cofactor">
    <cofactor evidence="23">
        <name>heme</name>
        <dbReference type="ChEBI" id="CHEBI:30413"/>
    </cofactor>
    <text evidence="23">Binds 2 heme groups non-covalently.</text>
</comment>
<keyword evidence="14" id="KW-0830">Ubiquinone</keyword>
<name>A0A8F5DNW1_9CUCU</name>
<comment type="subcellular location">
    <subcellularLocation>
        <location evidence="2">Mitochondrion inner membrane</location>
        <topology evidence="2">Multi-pass membrane protein</topology>
    </subcellularLocation>
</comment>
<comment type="subunit">
    <text evidence="3">The main subunits of complex b-c1 are: cytochrome b, cytochrome c1 and the Rieske protein.</text>
</comment>
<feature type="transmembrane region" description="Helical" evidence="24">
    <location>
        <begin position="284"/>
        <end position="305"/>
    </location>
</feature>
<evidence type="ECO:0000256" key="19">
    <source>
        <dbReference type="ARBA" id="ARBA00032600"/>
    </source>
</evidence>
<dbReference type="AlphaFoldDB" id="A0A8F5DNW1"/>
<feature type="binding site" evidence="22">
    <location>
        <position position="198"/>
    </location>
    <ligand>
        <name>a ubiquinone</name>
        <dbReference type="ChEBI" id="CHEBI:16389"/>
    </ligand>
</feature>
<feature type="transmembrane region" description="Helical" evidence="24">
    <location>
        <begin position="72"/>
        <end position="95"/>
    </location>
</feature>
<evidence type="ECO:0000313" key="27">
    <source>
        <dbReference type="EMBL" id="QXJ79785.1"/>
    </source>
</evidence>
<feature type="transmembrane region" description="Helical" evidence="24">
    <location>
        <begin position="343"/>
        <end position="361"/>
    </location>
</feature>
<dbReference type="EMBL" id="MW544035">
    <property type="protein sequence ID" value="QXJ79785.1"/>
    <property type="molecule type" value="Genomic_DNA"/>
</dbReference>
<evidence type="ECO:0000256" key="24">
    <source>
        <dbReference type="SAM" id="Phobius"/>
    </source>
</evidence>
<dbReference type="InterPro" id="IPR027387">
    <property type="entry name" value="Cytb/b6-like_sf"/>
</dbReference>
<evidence type="ECO:0000256" key="5">
    <source>
        <dbReference type="ARBA" id="ARBA00022448"/>
    </source>
</evidence>
<feature type="binding site" description="axial binding residue" evidence="23">
    <location>
        <position position="193"/>
    </location>
    <ligand>
        <name>heme b</name>
        <dbReference type="ChEBI" id="CHEBI:60344"/>
        <label>b566</label>
    </ligand>
    <ligandPart>
        <name>Fe</name>
        <dbReference type="ChEBI" id="CHEBI:18248"/>
    </ligandPart>
</feature>
<evidence type="ECO:0000259" key="25">
    <source>
        <dbReference type="Pfam" id="PF00032"/>
    </source>
</evidence>
<evidence type="ECO:0000256" key="8">
    <source>
        <dbReference type="ARBA" id="ARBA00022692"/>
    </source>
</evidence>
<evidence type="ECO:0000256" key="1">
    <source>
        <dbReference type="ARBA" id="ARBA00002566"/>
    </source>
</evidence>
<dbReference type="Pfam" id="PF00032">
    <property type="entry name" value="Cytochrom_B_C"/>
    <property type="match status" value="1"/>
</dbReference>
<feature type="transmembrane region" description="Helical" evidence="24">
    <location>
        <begin position="33"/>
        <end position="52"/>
    </location>
</feature>
<feature type="transmembrane region" description="Helical" evidence="24">
    <location>
        <begin position="226"/>
        <end position="247"/>
    </location>
</feature>
<dbReference type="GO" id="GO:0006122">
    <property type="term" value="P:mitochondrial electron transport, ubiquinol to cytochrome c"/>
    <property type="evidence" value="ECO:0007669"/>
    <property type="project" value="TreeGrafter"/>
</dbReference>
<dbReference type="FunFam" id="1.20.810.10:FF:000002">
    <property type="entry name" value="Cytochrome b"/>
    <property type="match status" value="1"/>
</dbReference>
<comment type="function">
    <text evidence="1">Component of the ubiquinol-cytochrome c reductase complex (complex III or cytochrome b-c1 complex) that is part of the mitochondrial respiratory chain. The b-c1 complex mediates electron transfer from ubiquinol to cytochrome c. Contributes to the generation of a proton gradient across the mitochondrial membrane that is then used for ATP synthesis.</text>
</comment>
<dbReference type="GO" id="GO:0046872">
    <property type="term" value="F:metal ion binding"/>
    <property type="evidence" value="ECO:0007669"/>
    <property type="project" value="UniProtKB-KW"/>
</dbReference>
<dbReference type="GO" id="GO:0005743">
    <property type="term" value="C:mitochondrial inner membrane"/>
    <property type="evidence" value="ECO:0007669"/>
    <property type="project" value="UniProtKB-SubCell"/>
</dbReference>
<dbReference type="InterPro" id="IPR005798">
    <property type="entry name" value="Cyt_b/b6_C"/>
</dbReference>
<keyword evidence="10" id="KW-0999">Mitochondrion inner membrane</keyword>
<evidence type="ECO:0000256" key="20">
    <source>
        <dbReference type="ARBA" id="ARBA00032818"/>
    </source>
</evidence>
<accession>A0A8F5DNW1</accession>
<dbReference type="InterPro" id="IPR005797">
    <property type="entry name" value="Cyt_b/b6_N"/>
</dbReference>
<evidence type="ECO:0000256" key="18">
    <source>
        <dbReference type="ARBA" id="ARBA00031681"/>
    </source>
</evidence>
<keyword evidence="6 23" id="KW-0349">Heme</keyword>
<dbReference type="GO" id="GO:0016491">
    <property type="term" value="F:oxidoreductase activity"/>
    <property type="evidence" value="ECO:0007669"/>
    <property type="project" value="InterPro"/>
</dbReference>
<dbReference type="InterPro" id="IPR030689">
    <property type="entry name" value="Cytochrome_b"/>
</dbReference>
<evidence type="ECO:0000256" key="16">
    <source>
        <dbReference type="ARBA" id="ARBA00023136"/>
    </source>
</evidence>
<evidence type="ECO:0000256" key="4">
    <source>
        <dbReference type="ARBA" id="ARBA00013531"/>
    </source>
</evidence>
<dbReference type="CDD" id="cd00290">
    <property type="entry name" value="cytochrome_b_C"/>
    <property type="match status" value="1"/>
</dbReference>
<keyword evidence="12 24" id="KW-1133">Transmembrane helix</keyword>
<sequence length="375" mass="43060">MRKMNPLLKIINNSLINLPTPTNISSMWNFGSLLGLCLLLQIITGLFLSMHYCPNIDLAFNSISHICRNVNYGWLIRTLHANGASMFFICLYIHIGRGLYYSSYNMLETWMIGVTIFFLVMATAFLGYVLPWGQMSFWGATVITNLLSAIPYLGTTIVQWIWGGFAIDNATLTRFFTFHFILPFIISAMVIIHLLFLHQTGSSNPLGVQSNIDKLPFHPYFTYKDLVGILILMFMLIFLTLSNPYLLGDPDNFMPANPLITPIHIQPEWYFLFAYAILRSIPSKLGGVLALVFSIGILYLVPFINKKKYLSMQFYPLNKFLFWSFLTMILLLTWIGARPVEDPYIMTGQILTITYFLYYPINSLTAKIWDNIIYN</sequence>
<keyword evidence="16 24" id="KW-0472">Membrane</keyword>
<dbReference type="PANTHER" id="PTHR19271">
    <property type="entry name" value="CYTOCHROME B"/>
    <property type="match status" value="1"/>
</dbReference>
<dbReference type="InterPro" id="IPR036150">
    <property type="entry name" value="Cyt_b/b6_C_sf"/>
</dbReference>
<dbReference type="InterPro" id="IPR048259">
    <property type="entry name" value="Cytochrome_b_N_euk/bac"/>
</dbReference>